<dbReference type="InterPro" id="IPR000160">
    <property type="entry name" value="GGDEF_dom"/>
</dbReference>
<dbReference type="InterPro" id="IPR029787">
    <property type="entry name" value="Nucleotide_cyclase"/>
</dbReference>
<evidence type="ECO:0000259" key="5">
    <source>
        <dbReference type="PROSITE" id="PS50887"/>
    </source>
</evidence>
<dbReference type="GO" id="GO:0007165">
    <property type="term" value="P:signal transduction"/>
    <property type="evidence" value="ECO:0007669"/>
    <property type="project" value="InterPro"/>
</dbReference>
<dbReference type="NCBIfam" id="TIGR00254">
    <property type="entry name" value="GGDEF"/>
    <property type="match status" value="1"/>
</dbReference>
<evidence type="ECO:0000256" key="1">
    <source>
        <dbReference type="SAM" id="Phobius"/>
    </source>
</evidence>
<dbReference type="Pfam" id="PF13426">
    <property type="entry name" value="PAS_9"/>
    <property type="match status" value="1"/>
</dbReference>
<evidence type="ECO:0000259" key="4">
    <source>
        <dbReference type="PROSITE" id="PS50885"/>
    </source>
</evidence>
<dbReference type="Pfam" id="PF00672">
    <property type="entry name" value="HAMP"/>
    <property type="match status" value="1"/>
</dbReference>
<dbReference type="RefSeq" id="WP_136596543.1">
    <property type="nucleotide sequence ID" value="NZ_STGV01000001.1"/>
</dbReference>
<dbReference type="PROSITE" id="PS50112">
    <property type="entry name" value="PAS"/>
    <property type="match status" value="1"/>
</dbReference>
<dbReference type="InterPro" id="IPR035965">
    <property type="entry name" value="PAS-like_dom_sf"/>
</dbReference>
<dbReference type="Gene3D" id="6.10.340.10">
    <property type="match status" value="1"/>
</dbReference>
<keyword evidence="1" id="KW-0812">Transmembrane</keyword>
<keyword evidence="1" id="KW-0472">Membrane</keyword>
<dbReference type="Gene3D" id="3.30.70.270">
    <property type="match status" value="1"/>
</dbReference>
<dbReference type="InterPro" id="IPR052155">
    <property type="entry name" value="Biofilm_reg_signaling"/>
</dbReference>
<sequence length="791" mass="87871">MTRSVQGRFLAIVALAIAAIVAPLFVLFLSLSTDQATQDLNRNLSVLVDANAQALAKPLWDFDQESVEQITATIMSSGNVASVTVRDVSGGIAINRPENLPQDGRNLTDLSRAIFYEAMEGPKMVGTVTIAYHRPDIWSSLREADFMLMGIFTLAVLGTVTTVLIAHRLLVMRPLLKLTAAIEATRRLGSRHHVDWQSNDEIGQLARSFNAMQLKLEKEEGDLRQAHKRSTDIYNLTPAMLFSLDDEDRITGVSDYWLLASGYNRREVIGRRFSELVPSEDRQNYLAMRDARLKEGVREMTTRFRCADSTVLDVLISETTRDAQRENERLSLSVMTDVTELKRSEERNRKQAITDHLTGLINRQGFEAILDSQIRKADRDQTQLACLFVDLDRFKWINDNLGHQTGDNVLRSFVDAMLPLLPEGAFAARLGGDEFAIILPSAEAEAPALDLADAIGDIFTEPMVIDGSTIRLSASIGIAIYPVHATTPAELLQKSDMAMYGKKRDGKNGALVYDQSMQEDTRRRADVERDIEEALTHDWIAAYLQPIIDIRTAQTVGYEALMRIEHPERGTLSPSEIIKVAEETGAINRVGGRVLEKALANLARLGEVTGNHEAYLAVNFSPLQFDPSLPVRLAALSNTHGIAPHRIVIEITEATLLHDNPQIRLILDDFNAFGYRLALDDFGTGYSSLSYLNRFPVDIVKIDQSFVRSLTDEDPDLRHKSRMLVEGITTISHKMQCAVVAEGVETQDQCSVLRDFGVDYGQGYLFARPQPVQALIDAATLPPARRAATGS</sequence>
<dbReference type="SUPFAM" id="SSF158472">
    <property type="entry name" value="HAMP domain-like"/>
    <property type="match status" value="1"/>
</dbReference>
<dbReference type="Pfam" id="PF00563">
    <property type="entry name" value="EAL"/>
    <property type="match status" value="1"/>
</dbReference>
<evidence type="ECO:0000259" key="2">
    <source>
        <dbReference type="PROSITE" id="PS50112"/>
    </source>
</evidence>
<dbReference type="CDD" id="cd01949">
    <property type="entry name" value="GGDEF"/>
    <property type="match status" value="1"/>
</dbReference>
<keyword evidence="1" id="KW-1133">Transmembrane helix</keyword>
<feature type="domain" description="HAMP" evidence="4">
    <location>
        <begin position="169"/>
        <end position="221"/>
    </location>
</feature>
<name>A0A4S8P9R0_9HYPH</name>
<evidence type="ECO:0000259" key="3">
    <source>
        <dbReference type="PROSITE" id="PS50883"/>
    </source>
</evidence>
<dbReference type="SMART" id="SM00304">
    <property type="entry name" value="HAMP"/>
    <property type="match status" value="1"/>
</dbReference>
<comment type="caution">
    <text evidence="6">The sequence shown here is derived from an EMBL/GenBank/DDBJ whole genome shotgun (WGS) entry which is preliminary data.</text>
</comment>
<dbReference type="NCBIfam" id="TIGR00229">
    <property type="entry name" value="sensory_box"/>
    <property type="match status" value="1"/>
</dbReference>
<dbReference type="PANTHER" id="PTHR44757:SF2">
    <property type="entry name" value="BIOFILM ARCHITECTURE MAINTENANCE PROTEIN MBAA"/>
    <property type="match status" value="1"/>
</dbReference>
<dbReference type="SMART" id="SM00052">
    <property type="entry name" value="EAL"/>
    <property type="match status" value="1"/>
</dbReference>
<organism evidence="6 7">
    <name type="scientific">Peteryoungia ipomoeae</name>
    <dbReference type="NCBI Taxonomy" id="1210932"/>
    <lineage>
        <taxon>Bacteria</taxon>
        <taxon>Pseudomonadati</taxon>
        <taxon>Pseudomonadota</taxon>
        <taxon>Alphaproteobacteria</taxon>
        <taxon>Hyphomicrobiales</taxon>
        <taxon>Rhizobiaceae</taxon>
        <taxon>Peteryoungia</taxon>
    </lineage>
</organism>
<feature type="domain" description="PAS" evidence="2">
    <location>
        <begin position="226"/>
        <end position="296"/>
    </location>
</feature>
<dbReference type="AlphaFoldDB" id="A0A4S8P9R0"/>
<dbReference type="InterPro" id="IPR001633">
    <property type="entry name" value="EAL_dom"/>
</dbReference>
<dbReference type="CDD" id="cd01948">
    <property type="entry name" value="EAL"/>
    <property type="match status" value="1"/>
</dbReference>
<dbReference type="Gene3D" id="3.30.450.20">
    <property type="entry name" value="PAS domain"/>
    <property type="match status" value="1"/>
</dbReference>
<evidence type="ECO:0000313" key="6">
    <source>
        <dbReference type="EMBL" id="THV24694.1"/>
    </source>
</evidence>
<feature type="domain" description="GGDEF" evidence="5">
    <location>
        <begin position="382"/>
        <end position="515"/>
    </location>
</feature>
<dbReference type="SMART" id="SM00091">
    <property type="entry name" value="PAS"/>
    <property type="match status" value="1"/>
</dbReference>
<dbReference type="InterPro" id="IPR003660">
    <property type="entry name" value="HAMP_dom"/>
</dbReference>
<dbReference type="InterPro" id="IPR043128">
    <property type="entry name" value="Rev_trsase/Diguanyl_cyclase"/>
</dbReference>
<dbReference type="PROSITE" id="PS50887">
    <property type="entry name" value="GGDEF"/>
    <property type="match status" value="1"/>
</dbReference>
<dbReference type="PANTHER" id="PTHR44757">
    <property type="entry name" value="DIGUANYLATE CYCLASE DGCP"/>
    <property type="match status" value="1"/>
</dbReference>
<dbReference type="CDD" id="cd00130">
    <property type="entry name" value="PAS"/>
    <property type="match status" value="1"/>
</dbReference>
<dbReference type="PROSITE" id="PS50883">
    <property type="entry name" value="EAL"/>
    <property type="match status" value="1"/>
</dbReference>
<proteinExistence type="predicted"/>
<dbReference type="SUPFAM" id="SSF55073">
    <property type="entry name" value="Nucleotide cyclase"/>
    <property type="match status" value="1"/>
</dbReference>
<dbReference type="GO" id="GO:0016020">
    <property type="term" value="C:membrane"/>
    <property type="evidence" value="ECO:0007669"/>
    <property type="project" value="InterPro"/>
</dbReference>
<keyword evidence="7" id="KW-1185">Reference proteome</keyword>
<dbReference type="PROSITE" id="PS50885">
    <property type="entry name" value="HAMP"/>
    <property type="match status" value="1"/>
</dbReference>
<gene>
    <name evidence="6" type="ORF">FAA97_00300</name>
</gene>
<feature type="transmembrane region" description="Helical" evidence="1">
    <location>
        <begin position="146"/>
        <end position="167"/>
    </location>
</feature>
<reference evidence="6 7" key="1">
    <citation type="submission" date="2019-04" db="EMBL/GenBank/DDBJ databases">
        <title>Genome sequence of strain shin9-1.</title>
        <authorList>
            <person name="Gao J."/>
            <person name="Sun J."/>
        </authorList>
    </citation>
    <scope>NUCLEOTIDE SEQUENCE [LARGE SCALE GENOMIC DNA]</scope>
    <source>
        <strain evidence="7">shin9-1</strain>
    </source>
</reference>
<accession>A0A4S8P9R0</accession>
<dbReference type="SMART" id="SM00267">
    <property type="entry name" value="GGDEF"/>
    <property type="match status" value="1"/>
</dbReference>
<protein>
    <submittedName>
        <fullName evidence="6">EAL domain-containing protein</fullName>
    </submittedName>
</protein>
<feature type="domain" description="EAL" evidence="3">
    <location>
        <begin position="524"/>
        <end position="783"/>
    </location>
</feature>
<dbReference type="OrthoDB" id="9814202at2"/>
<dbReference type="SUPFAM" id="SSF55785">
    <property type="entry name" value="PYP-like sensor domain (PAS domain)"/>
    <property type="match status" value="1"/>
</dbReference>
<dbReference type="Pfam" id="PF00990">
    <property type="entry name" value="GGDEF"/>
    <property type="match status" value="1"/>
</dbReference>
<feature type="transmembrane region" description="Helical" evidence="1">
    <location>
        <begin position="9"/>
        <end position="31"/>
    </location>
</feature>
<dbReference type="Gene3D" id="3.20.20.450">
    <property type="entry name" value="EAL domain"/>
    <property type="match status" value="1"/>
</dbReference>
<dbReference type="CDD" id="cd06225">
    <property type="entry name" value="HAMP"/>
    <property type="match status" value="1"/>
</dbReference>
<dbReference type="InterPro" id="IPR035919">
    <property type="entry name" value="EAL_sf"/>
</dbReference>
<dbReference type="SUPFAM" id="SSF141868">
    <property type="entry name" value="EAL domain-like"/>
    <property type="match status" value="1"/>
</dbReference>
<dbReference type="Proteomes" id="UP000308828">
    <property type="component" value="Unassembled WGS sequence"/>
</dbReference>
<dbReference type="EMBL" id="STGV01000001">
    <property type="protein sequence ID" value="THV24694.1"/>
    <property type="molecule type" value="Genomic_DNA"/>
</dbReference>
<evidence type="ECO:0000313" key="7">
    <source>
        <dbReference type="Proteomes" id="UP000308828"/>
    </source>
</evidence>
<dbReference type="InterPro" id="IPR000014">
    <property type="entry name" value="PAS"/>
</dbReference>